<comment type="caution">
    <text evidence="1">The sequence shown here is derived from an EMBL/GenBank/DDBJ whole genome shotgun (WGS) entry which is preliminary data.</text>
</comment>
<evidence type="ECO:0000313" key="2">
    <source>
        <dbReference type="Proteomes" id="UP001060085"/>
    </source>
</evidence>
<evidence type="ECO:0000313" key="1">
    <source>
        <dbReference type="EMBL" id="KAI5650972.1"/>
    </source>
</evidence>
<proteinExistence type="predicted"/>
<protein>
    <submittedName>
        <fullName evidence="1">Uncharacterized protein</fullName>
    </submittedName>
</protein>
<dbReference type="EMBL" id="CM044708">
    <property type="protein sequence ID" value="KAI5650972.1"/>
    <property type="molecule type" value="Genomic_DNA"/>
</dbReference>
<reference evidence="2" key="1">
    <citation type="journal article" date="2023" name="Nat. Plants">
        <title>Single-cell RNA sequencing provides a high-resolution roadmap for understanding the multicellular compartmentation of specialized metabolism.</title>
        <authorList>
            <person name="Sun S."/>
            <person name="Shen X."/>
            <person name="Li Y."/>
            <person name="Li Y."/>
            <person name="Wang S."/>
            <person name="Li R."/>
            <person name="Zhang H."/>
            <person name="Shen G."/>
            <person name="Guo B."/>
            <person name="Wei J."/>
            <person name="Xu J."/>
            <person name="St-Pierre B."/>
            <person name="Chen S."/>
            <person name="Sun C."/>
        </authorList>
    </citation>
    <scope>NUCLEOTIDE SEQUENCE [LARGE SCALE GENOMIC DNA]</scope>
</reference>
<dbReference type="Proteomes" id="UP001060085">
    <property type="component" value="Linkage Group LG08"/>
</dbReference>
<gene>
    <name evidence="1" type="ORF">M9H77_36977</name>
</gene>
<keyword evidence="2" id="KW-1185">Reference proteome</keyword>
<name>A0ACB9ZXL4_CATRO</name>
<sequence>MEKAKGKVKHVVLVKFKDEASGEQIEQIIKDYTSLVNLIEPIKSLEWGKDLRMTNLNQGFTHVFESIFENVEGVAEYGTHPAHLELKDRFLALLDKILVLDYELATLNP</sequence>
<accession>A0ACB9ZXL4</accession>
<organism evidence="1 2">
    <name type="scientific">Catharanthus roseus</name>
    <name type="common">Madagascar periwinkle</name>
    <name type="synonym">Vinca rosea</name>
    <dbReference type="NCBI Taxonomy" id="4058"/>
    <lineage>
        <taxon>Eukaryota</taxon>
        <taxon>Viridiplantae</taxon>
        <taxon>Streptophyta</taxon>
        <taxon>Embryophyta</taxon>
        <taxon>Tracheophyta</taxon>
        <taxon>Spermatophyta</taxon>
        <taxon>Magnoliopsida</taxon>
        <taxon>eudicotyledons</taxon>
        <taxon>Gunneridae</taxon>
        <taxon>Pentapetalae</taxon>
        <taxon>asterids</taxon>
        <taxon>lamiids</taxon>
        <taxon>Gentianales</taxon>
        <taxon>Apocynaceae</taxon>
        <taxon>Rauvolfioideae</taxon>
        <taxon>Vinceae</taxon>
        <taxon>Catharanthinae</taxon>
        <taxon>Catharanthus</taxon>
    </lineage>
</organism>